<gene>
    <name evidence="2" type="ORF">AAAT34_11010</name>
</gene>
<dbReference type="RefSeq" id="WP_215760639.1">
    <property type="nucleotide sequence ID" value="NZ_JAHKBE010000057.1"/>
</dbReference>
<organism evidence="2 3">
    <name type="scientific">Hallella faecis</name>
    <dbReference type="NCBI Taxonomy" id="2841596"/>
    <lineage>
        <taxon>Bacteria</taxon>
        <taxon>Pseudomonadati</taxon>
        <taxon>Bacteroidota</taxon>
        <taxon>Bacteroidia</taxon>
        <taxon>Bacteroidales</taxon>
        <taxon>Prevotellaceae</taxon>
        <taxon>Hallella</taxon>
    </lineage>
</organism>
<evidence type="ECO:0000256" key="1">
    <source>
        <dbReference type="SAM" id="MobiDB-lite"/>
    </source>
</evidence>
<sequence>MNINRILALNIPDIHPAYGGVRGKTMSSRSLGYAWPVIKDVGVHTIIDLRNDGMNQRMQNLCEKYGMEYFYYPVDNRADVVESMVSLFPDFCERIDRGGFYIACAMGLHRTDIALSTYWVFYGADKGKEPPTLQGYLKESGHGTSKILRVLNAFYDKLTERDGKEPMPIEEFKRRKQVINEQSKRNNKK</sequence>
<keyword evidence="3" id="KW-1185">Reference proteome</keyword>
<evidence type="ECO:0000313" key="3">
    <source>
        <dbReference type="Proteomes" id="UP001487296"/>
    </source>
</evidence>
<evidence type="ECO:0008006" key="4">
    <source>
        <dbReference type="Google" id="ProtNLM"/>
    </source>
</evidence>
<name>A0ABV1FT21_9BACT</name>
<dbReference type="SUPFAM" id="SSF52799">
    <property type="entry name" value="(Phosphotyrosine protein) phosphatases II"/>
    <property type="match status" value="1"/>
</dbReference>
<accession>A0ABV1FT21</accession>
<dbReference type="Proteomes" id="UP001487296">
    <property type="component" value="Unassembled WGS sequence"/>
</dbReference>
<feature type="region of interest" description="Disordered" evidence="1">
    <location>
        <begin position="166"/>
        <end position="189"/>
    </location>
</feature>
<protein>
    <recommendedName>
        <fullName evidence="4">Tyrosine specific protein phosphatases domain-containing protein</fullName>
    </recommendedName>
</protein>
<proteinExistence type="predicted"/>
<dbReference type="InterPro" id="IPR029021">
    <property type="entry name" value="Prot-tyrosine_phosphatase-like"/>
</dbReference>
<dbReference type="EMBL" id="JBBNFP010000056">
    <property type="protein sequence ID" value="MEQ2487565.1"/>
    <property type="molecule type" value="Genomic_DNA"/>
</dbReference>
<evidence type="ECO:0000313" key="2">
    <source>
        <dbReference type="EMBL" id="MEQ2487565.1"/>
    </source>
</evidence>
<comment type="caution">
    <text evidence="2">The sequence shown here is derived from an EMBL/GenBank/DDBJ whole genome shotgun (WGS) entry which is preliminary data.</text>
</comment>
<dbReference type="Gene3D" id="3.90.190.10">
    <property type="entry name" value="Protein tyrosine phosphatase superfamily"/>
    <property type="match status" value="1"/>
</dbReference>
<reference evidence="2 3" key="1">
    <citation type="submission" date="2024-04" db="EMBL/GenBank/DDBJ databases">
        <title>Human intestinal bacterial collection.</title>
        <authorList>
            <person name="Pauvert C."/>
            <person name="Hitch T.C.A."/>
            <person name="Clavel T."/>
        </authorList>
    </citation>
    <scope>NUCLEOTIDE SEQUENCE [LARGE SCALE GENOMIC DNA]</scope>
    <source>
        <strain evidence="2 3">CLA-AA-H145</strain>
    </source>
</reference>